<evidence type="ECO:0000259" key="10">
    <source>
        <dbReference type="Pfam" id="PF02355"/>
    </source>
</evidence>
<dbReference type="STRING" id="537013.CLOSTMETH_01677"/>
<feature type="transmembrane region" description="Helical" evidence="9">
    <location>
        <begin position="139"/>
        <end position="160"/>
    </location>
</feature>
<evidence type="ECO:0000256" key="8">
    <source>
        <dbReference type="ARBA" id="ARBA00023136"/>
    </source>
</evidence>
<keyword evidence="4 9" id="KW-0812">Transmembrane</keyword>
<feature type="transmembrane region" description="Helical" evidence="9">
    <location>
        <begin position="279"/>
        <end position="305"/>
    </location>
</feature>
<keyword evidence="3 9" id="KW-1003">Cell membrane</keyword>
<feature type="transmembrane region" description="Helical" evidence="9">
    <location>
        <begin position="14"/>
        <end position="32"/>
    </location>
</feature>
<dbReference type="PRINTS" id="PR01755">
    <property type="entry name" value="SECFTRNLCASE"/>
</dbReference>
<keyword evidence="2 9" id="KW-0813">Transport</keyword>
<evidence type="ECO:0000256" key="3">
    <source>
        <dbReference type="ARBA" id="ARBA00022475"/>
    </source>
</evidence>
<dbReference type="Pfam" id="PF02355">
    <property type="entry name" value="SecD_SecF_C"/>
    <property type="match status" value="1"/>
</dbReference>
<protein>
    <recommendedName>
        <fullName evidence="9">Protein-export membrane protein SecF</fullName>
    </recommendedName>
</protein>
<dbReference type="Gene3D" id="1.20.1640.10">
    <property type="entry name" value="Multidrug efflux transporter AcrB transmembrane domain"/>
    <property type="match status" value="1"/>
</dbReference>
<evidence type="ECO:0000256" key="5">
    <source>
        <dbReference type="ARBA" id="ARBA00022927"/>
    </source>
</evidence>
<dbReference type="GO" id="GO:0015450">
    <property type="term" value="F:protein-transporting ATPase activity"/>
    <property type="evidence" value="ECO:0007669"/>
    <property type="project" value="InterPro"/>
</dbReference>
<dbReference type="GO" id="GO:0005886">
    <property type="term" value="C:plasma membrane"/>
    <property type="evidence" value="ECO:0007669"/>
    <property type="project" value="UniProtKB-SubCell"/>
</dbReference>
<name>C0ECV6_9FIRM</name>
<comment type="caution">
    <text evidence="11">The sequence shown here is derived from an EMBL/GenBank/DDBJ whole genome shotgun (WGS) entry which is preliminary data.</text>
</comment>
<keyword evidence="12" id="KW-1185">Reference proteome</keyword>
<sequence>MKTRNFDVVGKRKIFILISLAIMVVAILFTIFRGLSVDIKFKGGTIINVPFTGEMNLGDAESFVGDKLGKNVSVRQTTDEKNKTNNLVITLSDNTEVTAEQVDELTTALQEKYPDNIQLQDASTEVVVTSVNPQAGKEFFFKCLVAVVFSFLVLIVYIGFRFRKIGGWSAGLMAIVALLHDCIMVYAAFAIFGMPINDNFMAVLLTILGYSINNTLVIYDRIRENKQIMGSGTSLKTLVNTSINQTLTRTINTTVTTVMAMVVVLIVCLVSGITSMISFVFPLVVGMVAGAYSSVCLSGPLWVLLKEKRANKGKKDVVEV</sequence>
<comment type="subcellular location">
    <subcellularLocation>
        <location evidence="1 9">Cell membrane</location>
        <topology evidence="1 9">Multi-pass membrane protein</topology>
    </subcellularLocation>
</comment>
<dbReference type="PANTHER" id="PTHR30081">
    <property type="entry name" value="PROTEIN-EXPORT MEMBRANE PROTEIN SEC"/>
    <property type="match status" value="1"/>
</dbReference>
<evidence type="ECO:0000256" key="2">
    <source>
        <dbReference type="ARBA" id="ARBA00022448"/>
    </source>
</evidence>
<reference evidence="11 12" key="1">
    <citation type="submission" date="2009-01" db="EMBL/GenBank/DDBJ databases">
        <authorList>
            <person name="Fulton L."/>
            <person name="Clifton S."/>
            <person name="Fulton B."/>
            <person name="Xu J."/>
            <person name="Minx P."/>
            <person name="Pepin K.H."/>
            <person name="Johnson M."/>
            <person name="Bhonagiri V."/>
            <person name="Nash W.E."/>
            <person name="Mardis E.R."/>
            <person name="Wilson R.K."/>
        </authorList>
    </citation>
    <scope>NUCLEOTIDE SEQUENCE [LARGE SCALE GENOMIC DNA]</scope>
    <source>
        <strain evidence="11 12">DSM 5476</strain>
    </source>
</reference>
<dbReference type="InterPro" id="IPR022645">
    <property type="entry name" value="SecD/SecF_bac"/>
</dbReference>
<dbReference type="eggNOG" id="COG0341">
    <property type="taxonomic scope" value="Bacteria"/>
</dbReference>
<gene>
    <name evidence="9 11" type="primary">secF</name>
    <name evidence="11" type="ORF">CLOSTMETH_01677</name>
</gene>
<evidence type="ECO:0000256" key="6">
    <source>
        <dbReference type="ARBA" id="ARBA00022989"/>
    </source>
</evidence>
<dbReference type="HOGENOM" id="CLU_050012_0_0_9"/>
<feature type="transmembrane region" description="Helical" evidence="9">
    <location>
        <begin position="251"/>
        <end position="273"/>
    </location>
</feature>
<feature type="domain" description="Protein export membrane protein SecD/SecF C-terminal" evidence="10">
    <location>
        <begin position="125"/>
        <end position="307"/>
    </location>
</feature>
<dbReference type="GO" id="GO:0065002">
    <property type="term" value="P:intracellular protein transmembrane transport"/>
    <property type="evidence" value="ECO:0007669"/>
    <property type="project" value="UniProtKB-UniRule"/>
</dbReference>
<feature type="transmembrane region" description="Helical" evidence="9">
    <location>
        <begin position="200"/>
        <end position="219"/>
    </location>
</feature>
<comment type="similarity">
    <text evidence="9">Belongs to the SecD/SecF family. SecF subfamily.</text>
</comment>
<evidence type="ECO:0000313" key="12">
    <source>
        <dbReference type="Proteomes" id="UP000003340"/>
    </source>
</evidence>
<dbReference type="AlphaFoldDB" id="C0ECV6"/>
<comment type="subunit">
    <text evidence="9">Forms a complex with SecD. Part of the essential Sec protein translocation apparatus which comprises SecA, SecYEG and auxiliary proteins SecDF. Other proteins may also be involved.</text>
</comment>
<dbReference type="InterPro" id="IPR048634">
    <property type="entry name" value="SecD_SecF_C"/>
</dbReference>
<organism evidence="11 12">
    <name type="scientific">[Clostridium] methylpentosum DSM 5476</name>
    <dbReference type="NCBI Taxonomy" id="537013"/>
    <lineage>
        <taxon>Bacteria</taxon>
        <taxon>Bacillati</taxon>
        <taxon>Bacillota</taxon>
        <taxon>Clostridia</taxon>
        <taxon>Eubacteriales</taxon>
        <taxon>Oscillospiraceae</taxon>
        <taxon>Oscillospiraceae incertae sedis</taxon>
    </lineage>
</organism>
<keyword evidence="5 9" id="KW-0653">Protein transport</keyword>
<evidence type="ECO:0000256" key="9">
    <source>
        <dbReference type="HAMAP-Rule" id="MF_01464"/>
    </source>
</evidence>
<feature type="transmembrane region" description="Helical" evidence="9">
    <location>
        <begin position="172"/>
        <end position="194"/>
    </location>
</feature>
<dbReference type="HAMAP" id="MF_01464_B">
    <property type="entry name" value="SecF_B"/>
    <property type="match status" value="1"/>
</dbReference>
<dbReference type="InterPro" id="IPR005665">
    <property type="entry name" value="SecF_bac"/>
</dbReference>
<dbReference type="EMBL" id="ACEC01000057">
    <property type="protein sequence ID" value="EEG30750.1"/>
    <property type="molecule type" value="Genomic_DNA"/>
</dbReference>
<dbReference type="InterPro" id="IPR022813">
    <property type="entry name" value="SecD/SecF_arch_bac"/>
</dbReference>
<dbReference type="PANTHER" id="PTHR30081:SF8">
    <property type="entry name" value="PROTEIN TRANSLOCASE SUBUNIT SECF"/>
    <property type="match status" value="1"/>
</dbReference>
<evidence type="ECO:0000256" key="1">
    <source>
        <dbReference type="ARBA" id="ARBA00004651"/>
    </source>
</evidence>
<dbReference type="Proteomes" id="UP000003340">
    <property type="component" value="Unassembled WGS sequence"/>
</dbReference>
<evidence type="ECO:0000313" key="11">
    <source>
        <dbReference type="EMBL" id="EEG30750.1"/>
    </source>
</evidence>
<proteinExistence type="inferred from homology"/>
<keyword evidence="8 9" id="KW-0472">Membrane</keyword>
<evidence type="ECO:0000256" key="7">
    <source>
        <dbReference type="ARBA" id="ARBA00023010"/>
    </source>
</evidence>
<dbReference type="SUPFAM" id="SSF82866">
    <property type="entry name" value="Multidrug efflux transporter AcrB transmembrane domain"/>
    <property type="match status" value="1"/>
</dbReference>
<dbReference type="NCBIfam" id="TIGR00966">
    <property type="entry name" value="transloc_SecF"/>
    <property type="match status" value="1"/>
</dbReference>
<reference evidence="11 12" key="2">
    <citation type="submission" date="2009-02" db="EMBL/GenBank/DDBJ databases">
        <title>Draft genome sequence of Clostridium methylpentosum (DSM 5476).</title>
        <authorList>
            <person name="Sudarsanam P."/>
            <person name="Ley R."/>
            <person name="Guruge J."/>
            <person name="Turnbaugh P.J."/>
            <person name="Mahowald M."/>
            <person name="Liep D."/>
            <person name="Gordon J."/>
        </authorList>
    </citation>
    <scope>NUCLEOTIDE SEQUENCE [LARGE SCALE GENOMIC DNA]</scope>
    <source>
        <strain evidence="11 12">DSM 5476</strain>
    </source>
</reference>
<comment type="function">
    <text evidence="9">Part of the Sec protein translocase complex. Interacts with the SecYEG preprotein conducting channel. SecDF uses the proton motive force (PMF) to complete protein translocation after the ATP-dependent function of SecA.</text>
</comment>
<keyword evidence="6 9" id="KW-1133">Transmembrane helix</keyword>
<dbReference type="GO" id="GO:0043952">
    <property type="term" value="P:protein transport by the Sec complex"/>
    <property type="evidence" value="ECO:0007669"/>
    <property type="project" value="UniProtKB-UniRule"/>
</dbReference>
<accession>C0ECV6</accession>
<evidence type="ECO:0000256" key="4">
    <source>
        <dbReference type="ARBA" id="ARBA00022692"/>
    </source>
</evidence>
<dbReference type="GO" id="GO:0006605">
    <property type="term" value="P:protein targeting"/>
    <property type="evidence" value="ECO:0007669"/>
    <property type="project" value="UniProtKB-UniRule"/>
</dbReference>
<keyword evidence="7 9" id="KW-0811">Translocation</keyword>